<sequence>MASVGEKDNDAVLSDIEADDLVPISIKSPEDLTEGLTGEVRRLVERERQRRCERKSPNRHPPSSLPVDLGYCMGEAINVLKL</sequence>
<evidence type="ECO:0000313" key="1">
    <source>
        <dbReference type="EMBL" id="KAI8032771.1"/>
    </source>
</evidence>
<keyword evidence="2" id="KW-1185">Reference proteome</keyword>
<comment type="caution">
    <text evidence="1">The sequence shown here is derived from an EMBL/GenBank/DDBJ whole genome shotgun (WGS) entry which is preliminary data.</text>
</comment>
<gene>
    <name evidence="1" type="ORF">LOK49_LG01G00013</name>
</gene>
<proteinExistence type="predicted"/>
<name>A0ACC0J6S2_9ERIC</name>
<dbReference type="Proteomes" id="UP001060215">
    <property type="component" value="Chromosome 1"/>
</dbReference>
<reference evidence="1 2" key="1">
    <citation type="journal article" date="2022" name="Plant J.">
        <title>Chromosome-level genome of Camellia lanceoleosa provides a valuable resource for understanding genome evolution and self-incompatibility.</title>
        <authorList>
            <person name="Gong W."/>
            <person name="Xiao S."/>
            <person name="Wang L."/>
            <person name="Liao Z."/>
            <person name="Chang Y."/>
            <person name="Mo W."/>
            <person name="Hu G."/>
            <person name="Li W."/>
            <person name="Zhao G."/>
            <person name="Zhu H."/>
            <person name="Hu X."/>
            <person name="Ji K."/>
            <person name="Xiang X."/>
            <person name="Song Q."/>
            <person name="Yuan D."/>
            <person name="Jin S."/>
            <person name="Zhang L."/>
        </authorList>
    </citation>
    <scope>NUCLEOTIDE SEQUENCE [LARGE SCALE GENOMIC DNA]</scope>
    <source>
        <strain evidence="1">SQ_2022a</strain>
    </source>
</reference>
<dbReference type="EMBL" id="CM045758">
    <property type="protein sequence ID" value="KAI8032771.1"/>
    <property type="molecule type" value="Genomic_DNA"/>
</dbReference>
<protein>
    <submittedName>
        <fullName evidence="1">Uncharacterized protein</fullName>
    </submittedName>
</protein>
<evidence type="ECO:0000313" key="2">
    <source>
        <dbReference type="Proteomes" id="UP001060215"/>
    </source>
</evidence>
<organism evidence="1 2">
    <name type="scientific">Camellia lanceoleosa</name>
    <dbReference type="NCBI Taxonomy" id="1840588"/>
    <lineage>
        <taxon>Eukaryota</taxon>
        <taxon>Viridiplantae</taxon>
        <taxon>Streptophyta</taxon>
        <taxon>Embryophyta</taxon>
        <taxon>Tracheophyta</taxon>
        <taxon>Spermatophyta</taxon>
        <taxon>Magnoliopsida</taxon>
        <taxon>eudicotyledons</taxon>
        <taxon>Gunneridae</taxon>
        <taxon>Pentapetalae</taxon>
        <taxon>asterids</taxon>
        <taxon>Ericales</taxon>
        <taxon>Theaceae</taxon>
        <taxon>Camellia</taxon>
    </lineage>
</organism>
<accession>A0ACC0J6S2</accession>